<protein>
    <recommendedName>
        <fullName evidence="1">HTH crp-type domain-containing protein</fullName>
    </recommendedName>
</protein>
<feature type="domain" description="HTH crp-type" evidence="1">
    <location>
        <begin position="141"/>
        <end position="212"/>
    </location>
</feature>
<dbReference type="SMART" id="SM00419">
    <property type="entry name" value="HTH_CRP"/>
    <property type="match status" value="1"/>
</dbReference>
<dbReference type="Proteomes" id="UP001157353">
    <property type="component" value="Unassembled WGS sequence"/>
</dbReference>
<evidence type="ECO:0000259" key="1">
    <source>
        <dbReference type="PROSITE" id="PS51063"/>
    </source>
</evidence>
<gene>
    <name evidence="2" type="ORF">GCM10007916_19800</name>
</gene>
<dbReference type="InterPro" id="IPR012318">
    <property type="entry name" value="HTH_CRP"/>
</dbReference>
<keyword evidence="3" id="KW-1185">Reference proteome</keyword>
<evidence type="ECO:0000313" key="2">
    <source>
        <dbReference type="EMBL" id="GLS90913.1"/>
    </source>
</evidence>
<dbReference type="InterPro" id="IPR036390">
    <property type="entry name" value="WH_DNA-bd_sf"/>
</dbReference>
<dbReference type="SUPFAM" id="SSF46785">
    <property type="entry name" value="Winged helix' DNA-binding domain"/>
    <property type="match status" value="1"/>
</dbReference>
<dbReference type="Pfam" id="PF13545">
    <property type="entry name" value="HTH_Crp_2"/>
    <property type="match status" value="1"/>
</dbReference>
<dbReference type="RefSeq" id="WP_284204026.1">
    <property type="nucleotide sequence ID" value="NZ_BSPQ01000005.1"/>
</dbReference>
<proteinExistence type="predicted"/>
<dbReference type="PROSITE" id="PS51063">
    <property type="entry name" value="HTH_CRP_2"/>
    <property type="match status" value="1"/>
</dbReference>
<name>A0ABQ6E182_9GAMM</name>
<evidence type="ECO:0000313" key="3">
    <source>
        <dbReference type="Proteomes" id="UP001157353"/>
    </source>
</evidence>
<dbReference type="InterPro" id="IPR014710">
    <property type="entry name" value="RmlC-like_jellyroll"/>
</dbReference>
<dbReference type="EMBL" id="BSPQ01000005">
    <property type="protein sequence ID" value="GLS90913.1"/>
    <property type="molecule type" value="Genomic_DNA"/>
</dbReference>
<reference evidence="3" key="1">
    <citation type="journal article" date="2019" name="Int. J. Syst. Evol. Microbiol.">
        <title>The Global Catalogue of Microorganisms (GCM) 10K type strain sequencing project: providing services to taxonomists for standard genome sequencing and annotation.</title>
        <authorList>
            <consortium name="The Broad Institute Genomics Platform"/>
            <consortium name="The Broad Institute Genome Sequencing Center for Infectious Disease"/>
            <person name="Wu L."/>
            <person name="Ma J."/>
        </authorList>
    </citation>
    <scope>NUCLEOTIDE SEQUENCE [LARGE SCALE GENOMIC DNA]</scope>
    <source>
        <strain evidence="3">NBRC 103166</strain>
    </source>
</reference>
<comment type="caution">
    <text evidence="2">The sequence shown here is derived from an EMBL/GenBank/DDBJ whole genome shotgun (WGS) entry which is preliminary data.</text>
</comment>
<sequence length="229" mass="25814">MSTLNIDTIQWPGPISEGLKQQLFEIAQPGKGLPDTQKKTDFPGIYYITAGLATLSVQSENMNNSLGFVLGTNDWVGANTVGKLSDIFLLTVEIEPVEYLFLCRKKVTLLAEKNLEVYKFLFHCLNKMQPVFWQVSLTALHDKEARIVYTLVSLAQKKKIIQGTKVSIKITQEQLCAVTGLSRPRINEVLKKIEKAHEISIERGVIHILDTDALGKRLNQLNMMFNDPR</sequence>
<dbReference type="Gene3D" id="2.60.120.10">
    <property type="entry name" value="Jelly Rolls"/>
    <property type="match status" value="1"/>
</dbReference>
<organism evidence="2 3">
    <name type="scientific">Psychromonas marina</name>
    <dbReference type="NCBI Taxonomy" id="88364"/>
    <lineage>
        <taxon>Bacteria</taxon>
        <taxon>Pseudomonadati</taxon>
        <taxon>Pseudomonadota</taxon>
        <taxon>Gammaproteobacteria</taxon>
        <taxon>Alteromonadales</taxon>
        <taxon>Psychromonadaceae</taxon>
        <taxon>Psychromonas</taxon>
    </lineage>
</organism>
<accession>A0ABQ6E182</accession>